<evidence type="ECO:0000313" key="5">
    <source>
        <dbReference type="Proteomes" id="UP001501638"/>
    </source>
</evidence>
<dbReference type="NCBIfam" id="TIGR01167">
    <property type="entry name" value="LPXTG_anchor"/>
    <property type="match status" value="1"/>
</dbReference>
<dbReference type="EMBL" id="BAAASZ010000027">
    <property type="protein sequence ID" value="GAA2451775.1"/>
    <property type="molecule type" value="Genomic_DNA"/>
</dbReference>
<comment type="caution">
    <text evidence="4">The sequence shown here is derived from an EMBL/GenBank/DDBJ whole genome shotgun (WGS) entry which is preliminary data.</text>
</comment>
<name>A0ABN3KBA1_9ACTN</name>
<evidence type="ECO:0008006" key="6">
    <source>
        <dbReference type="Google" id="ProtNLM"/>
    </source>
</evidence>
<keyword evidence="2" id="KW-0472">Membrane</keyword>
<keyword evidence="5" id="KW-1185">Reference proteome</keyword>
<evidence type="ECO:0000256" key="2">
    <source>
        <dbReference type="SAM" id="Phobius"/>
    </source>
</evidence>
<dbReference type="NCBIfam" id="NF041528">
    <property type="entry name" value="strep_LAETG"/>
    <property type="match status" value="1"/>
</dbReference>
<accession>A0ABN3KBA1</accession>
<protein>
    <recommendedName>
        <fullName evidence="6">LPXTG cell wall anchor domain-containing protein</fullName>
    </recommendedName>
</protein>
<feature type="compositionally biased region" description="Pro residues" evidence="1">
    <location>
        <begin position="45"/>
        <end position="56"/>
    </location>
</feature>
<feature type="transmembrane region" description="Helical" evidence="2">
    <location>
        <begin position="295"/>
        <end position="316"/>
    </location>
</feature>
<feature type="region of interest" description="Disordered" evidence="1">
    <location>
        <begin position="28"/>
        <end position="116"/>
    </location>
</feature>
<proteinExistence type="predicted"/>
<evidence type="ECO:0000256" key="3">
    <source>
        <dbReference type="SAM" id="SignalP"/>
    </source>
</evidence>
<evidence type="ECO:0000313" key="4">
    <source>
        <dbReference type="EMBL" id="GAA2451775.1"/>
    </source>
</evidence>
<feature type="region of interest" description="Disordered" evidence="1">
    <location>
        <begin position="256"/>
        <end position="276"/>
    </location>
</feature>
<keyword evidence="3" id="KW-0732">Signal</keyword>
<organism evidence="4 5">
    <name type="scientific">Streptomyces macrosporus</name>
    <dbReference type="NCBI Taxonomy" id="44032"/>
    <lineage>
        <taxon>Bacteria</taxon>
        <taxon>Bacillati</taxon>
        <taxon>Actinomycetota</taxon>
        <taxon>Actinomycetes</taxon>
        <taxon>Kitasatosporales</taxon>
        <taxon>Streptomycetaceae</taxon>
        <taxon>Streptomyces</taxon>
    </lineage>
</organism>
<feature type="compositionally biased region" description="Acidic residues" evidence="1">
    <location>
        <begin position="98"/>
        <end position="112"/>
    </location>
</feature>
<keyword evidence="2" id="KW-1133">Transmembrane helix</keyword>
<gene>
    <name evidence="4" type="ORF">GCM10010405_39390</name>
</gene>
<feature type="compositionally biased region" description="Low complexity" evidence="1">
    <location>
        <begin position="57"/>
        <end position="97"/>
    </location>
</feature>
<evidence type="ECO:0000256" key="1">
    <source>
        <dbReference type="SAM" id="MobiDB-lite"/>
    </source>
</evidence>
<feature type="chain" id="PRO_5045277254" description="LPXTG cell wall anchor domain-containing protein" evidence="3">
    <location>
        <begin position="30"/>
        <end position="329"/>
    </location>
</feature>
<reference evidence="4 5" key="1">
    <citation type="journal article" date="2019" name="Int. J. Syst. Evol. Microbiol.">
        <title>The Global Catalogue of Microorganisms (GCM) 10K type strain sequencing project: providing services to taxonomists for standard genome sequencing and annotation.</title>
        <authorList>
            <consortium name="The Broad Institute Genomics Platform"/>
            <consortium name="The Broad Institute Genome Sequencing Center for Infectious Disease"/>
            <person name="Wu L."/>
            <person name="Ma J."/>
        </authorList>
    </citation>
    <scope>NUCLEOTIDE SEQUENCE [LARGE SCALE GENOMIC DNA]</scope>
    <source>
        <strain evidence="4 5">JCM 6305</strain>
    </source>
</reference>
<dbReference type="RefSeq" id="WP_344325046.1">
    <property type="nucleotide sequence ID" value="NZ_BAAASZ010000027.1"/>
</dbReference>
<dbReference type="Proteomes" id="UP001501638">
    <property type="component" value="Unassembled WGS sequence"/>
</dbReference>
<keyword evidence="2" id="KW-0812">Transmembrane</keyword>
<sequence length="329" mass="33510">MKLRRTLAATAATAVIAPVALLAAPAAYATDDTPPPSPSASAPSEPAPGTPAPTEPAPSTSAPTTEPAPSTSAPTEPAPSTSAPTGTTSPSPSPSESTPDEEEPVPDCETDPAFDASLSGFPNKIVAGSGWKEFSLNLDNSKGDDLETVIIGATVLYKKDAEGFFESDLTSKYAKFQYFDGEKWSSDLSDGGTIGGLLSVEAGEKVSLKLRLSISASAPAGAAVAIAFGLYGDEENCSYDEQWYSFEILAAGKKPQGGVDDAKPEKGKSPVNVKPQGDVKEFEGQLAETGSSSALPMFALAGGAAVVLGAGAMYVVRRRKGGVDTSATA</sequence>
<feature type="signal peptide" evidence="3">
    <location>
        <begin position="1"/>
        <end position="29"/>
    </location>
</feature>